<evidence type="ECO:0000256" key="2">
    <source>
        <dbReference type="ARBA" id="ARBA00023125"/>
    </source>
</evidence>
<keyword evidence="2" id="KW-0238">DNA-binding</keyword>
<dbReference type="AlphaFoldDB" id="A0A3M9NI48"/>
<accession>A0A3M9NI48</accession>
<dbReference type="Pfam" id="PF00356">
    <property type="entry name" value="LacI"/>
    <property type="match status" value="1"/>
</dbReference>
<sequence length="343" mass="38481">MNGKVSLKDVAKYLGVSTALVSYVINGKEKEARVSDKMVKKIREAVIKLNYQPNQIAKSLKSGRTNTIGLIVADISNPFFSNIARIIEDEARKKGYVVIIGSSDESAEKSQDLLMVFQNRQVDAFIIAPAENTEKQIMNLQNSGIPVVLIDRYFPALKVDSVHIDNFKAAYNAVDHLIKNGRKKIGIMAYATKLPHIQERINGYKAALKANGIRFKKEFVKEASYQDIEKDVAQKVKELLFPSLKVDAFFFATNTLAVESLKIINQSGIKVPDDLAVIAFDESDAFDFFYCPLSYVNQSLEDMGKEAVKLITERIGNKSKKHNNIIIREKLVLRESSGSRRNK</sequence>
<keyword evidence="6" id="KW-1185">Reference proteome</keyword>
<comment type="caution">
    <text evidence="5">The sequence shown here is derived from an EMBL/GenBank/DDBJ whole genome shotgun (WGS) entry which is preliminary data.</text>
</comment>
<dbReference type="InterPro" id="IPR010982">
    <property type="entry name" value="Lambda_DNA-bd_dom_sf"/>
</dbReference>
<dbReference type="PANTHER" id="PTHR30146:SF109">
    <property type="entry name" value="HTH-TYPE TRANSCRIPTIONAL REGULATOR GALS"/>
    <property type="match status" value="1"/>
</dbReference>
<dbReference type="InterPro" id="IPR046335">
    <property type="entry name" value="LacI/GalR-like_sensor"/>
</dbReference>
<dbReference type="Pfam" id="PF13377">
    <property type="entry name" value="Peripla_BP_3"/>
    <property type="match status" value="1"/>
</dbReference>
<keyword evidence="1" id="KW-0805">Transcription regulation</keyword>
<dbReference type="EMBL" id="RJJR01000005">
    <property type="protein sequence ID" value="RNI37454.1"/>
    <property type="molecule type" value="Genomic_DNA"/>
</dbReference>
<dbReference type="PROSITE" id="PS50932">
    <property type="entry name" value="HTH_LACI_2"/>
    <property type="match status" value="1"/>
</dbReference>
<evidence type="ECO:0000259" key="4">
    <source>
        <dbReference type="PROSITE" id="PS50932"/>
    </source>
</evidence>
<dbReference type="CDD" id="cd01392">
    <property type="entry name" value="HTH_LacI"/>
    <property type="match status" value="1"/>
</dbReference>
<dbReference type="OrthoDB" id="9803256at2"/>
<proteinExistence type="predicted"/>
<reference evidence="5 6" key="1">
    <citation type="submission" date="2018-11" db="EMBL/GenBank/DDBJ databases">
        <title>Draft genome sequence of Ferruginibacter sp. BO-59.</title>
        <authorList>
            <person name="Im W.T."/>
        </authorList>
    </citation>
    <scope>NUCLEOTIDE SEQUENCE [LARGE SCALE GENOMIC DNA]</scope>
    <source>
        <strain evidence="5 6">BO-59</strain>
    </source>
</reference>
<dbReference type="CDD" id="cd19977">
    <property type="entry name" value="PBP1_EndR-like"/>
    <property type="match status" value="1"/>
</dbReference>
<evidence type="ECO:0000313" key="5">
    <source>
        <dbReference type="EMBL" id="RNI37454.1"/>
    </source>
</evidence>
<dbReference type="SUPFAM" id="SSF47413">
    <property type="entry name" value="lambda repressor-like DNA-binding domains"/>
    <property type="match status" value="1"/>
</dbReference>
<feature type="domain" description="HTH lacI-type" evidence="4">
    <location>
        <begin position="5"/>
        <end position="62"/>
    </location>
</feature>
<evidence type="ECO:0000313" key="6">
    <source>
        <dbReference type="Proteomes" id="UP000267223"/>
    </source>
</evidence>
<dbReference type="RefSeq" id="WP_123120296.1">
    <property type="nucleotide sequence ID" value="NZ_RJJR01000005.1"/>
</dbReference>
<dbReference type="SUPFAM" id="SSF53822">
    <property type="entry name" value="Periplasmic binding protein-like I"/>
    <property type="match status" value="1"/>
</dbReference>
<evidence type="ECO:0000256" key="3">
    <source>
        <dbReference type="ARBA" id="ARBA00023163"/>
    </source>
</evidence>
<organism evidence="5 6">
    <name type="scientific">Hanamia caeni</name>
    <dbReference type="NCBI Taxonomy" id="2294116"/>
    <lineage>
        <taxon>Bacteria</taxon>
        <taxon>Pseudomonadati</taxon>
        <taxon>Bacteroidota</taxon>
        <taxon>Chitinophagia</taxon>
        <taxon>Chitinophagales</taxon>
        <taxon>Chitinophagaceae</taxon>
        <taxon>Hanamia</taxon>
    </lineage>
</organism>
<dbReference type="PANTHER" id="PTHR30146">
    <property type="entry name" value="LACI-RELATED TRANSCRIPTIONAL REPRESSOR"/>
    <property type="match status" value="1"/>
</dbReference>
<dbReference type="GO" id="GO:0003700">
    <property type="term" value="F:DNA-binding transcription factor activity"/>
    <property type="evidence" value="ECO:0007669"/>
    <property type="project" value="TreeGrafter"/>
</dbReference>
<dbReference type="InterPro" id="IPR000843">
    <property type="entry name" value="HTH_LacI"/>
</dbReference>
<protein>
    <submittedName>
        <fullName evidence="5">LacI family transcriptional regulator</fullName>
    </submittedName>
</protein>
<dbReference type="SMART" id="SM00354">
    <property type="entry name" value="HTH_LACI"/>
    <property type="match status" value="1"/>
</dbReference>
<dbReference type="InterPro" id="IPR028082">
    <property type="entry name" value="Peripla_BP_I"/>
</dbReference>
<keyword evidence="3" id="KW-0804">Transcription</keyword>
<dbReference type="GO" id="GO:0000976">
    <property type="term" value="F:transcription cis-regulatory region binding"/>
    <property type="evidence" value="ECO:0007669"/>
    <property type="project" value="TreeGrafter"/>
</dbReference>
<gene>
    <name evidence="5" type="ORF">EFY79_08655</name>
</gene>
<evidence type="ECO:0000256" key="1">
    <source>
        <dbReference type="ARBA" id="ARBA00023015"/>
    </source>
</evidence>
<dbReference type="Proteomes" id="UP000267223">
    <property type="component" value="Unassembled WGS sequence"/>
</dbReference>
<dbReference type="Gene3D" id="1.10.260.40">
    <property type="entry name" value="lambda repressor-like DNA-binding domains"/>
    <property type="match status" value="1"/>
</dbReference>
<name>A0A3M9NI48_9BACT</name>
<dbReference type="Gene3D" id="3.40.50.2300">
    <property type="match status" value="2"/>
</dbReference>